<name>A0A6J7LZV9_9ZZZZ</name>
<dbReference type="EMBL" id="CAFBNE010000222">
    <property type="protein sequence ID" value="CAB4972822.1"/>
    <property type="molecule type" value="Genomic_DNA"/>
</dbReference>
<evidence type="ECO:0000259" key="1">
    <source>
        <dbReference type="Pfam" id="PF01261"/>
    </source>
</evidence>
<dbReference type="Pfam" id="PF01261">
    <property type="entry name" value="AP_endonuc_2"/>
    <property type="match status" value="1"/>
</dbReference>
<dbReference type="Gene3D" id="3.20.20.150">
    <property type="entry name" value="Divalent-metal-dependent TIM barrel enzymes"/>
    <property type="match status" value="1"/>
</dbReference>
<dbReference type="AlphaFoldDB" id="A0A6J7LZV9"/>
<dbReference type="InterPro" id="IPR050312">
    <property type="entry name" value="IolE/XylAMocC-like"/>
</dbReference>
<protein>
    <submittedName>
        <fullName evidence="2">Unannotated protein</fullName>
    </submittedName>
</protein>
<dbReference type="InterPro" id="IPR013022">
    <property type="entry name" value="Xyl_isomerase-like_TIM-brl"/>
</dbReference>
<sequence length="283" mass="29741">MTHAMRFALNHSIAPLLPIADFLDLASDVGVDAVELRDGMPPGWEFPDTANVLMLDPVDLRAMAADAGLEILTINALQRFDQWDRERTQQAREMIEFAAQAGIGAIVLCPSVAPAGSPALPSGLATALDALQPMLADSGVKGLIEPLGFHTSSIRLKAVVDAELAARGNPACLGIVHDTFHHAIAQDPTVSAATLLVHLSGVTSSGLGLDQLGDRHRVLVDGHDTIANVEQVRQLSVLYEGHWSLEPFASSVGGSTTLADDLRASLAFIAAGSRPASAVTLLE</sequence>
<reference evidence="2" key="1">
    <citation type="submission" date="2020-05" db="EMBL/GenBank/DDBJ databases">
        <authorList>
            <person name="Chiriac C."/>
            <person name="Salcher M."/>
            <person name="Ghai R."/>
            <person name="Kavagutti S V."/>
        </authorList>
    </citation>
    <scope>NUCLEOTIDE SEQUENCE</scope>
</reference>
<accession>A0A6J7LZV9</accession>
<dbReference type="SUPFAM" id="SSF51658">
    <property type="entry name" value="Xylose isomerase-like"/>
    <property type="match status" value="1"/>
</dbReference>
<feature type="domain" description="Xylose isomerase-like TIM barrel" evidence="1">
    <location>
        <begin position="23"/>
        <end position="269"/>
    </location>
</feature>
<proteinExistence type="predicted"/>
<evidence type="ECO:0000313" key="2">
    <source>
        <dbReference type="EMBL" id="CAB4972822.1"/>
    </source>
</evidence>
<organism evidence="2">
    <name type="scientific">freshwater metagenome</name>
    <dbReference type="NCBI Taxonomy" id="449393"/>
    <lineage>
        <taxon>unclassified sequences</taxon>
        <taxon>metagenomes</taxon>
        <taxon>ecological metagenomes</taxon>
    </lineage>
</organism>
<dbReference type="PANTHER" id="PTHR12110">
    <property type="entry name" value="HYDROXYPYRUVATE ISOMERASE"/>
    <property type="match status" value="1"/>
</dbReference>
<gene>
    <name evidence="2" type="ORF">UFOPK3772_03520</name>
</gene>
<dbReference type="InterPro" id="IPR036237">
    <property type="entry name" value="Xyl_isomerase-like_sf"/>
</dbReference>
<dbReference type="PANTHER" id="PTHR12110:SF21">
    <property type="entry name" value="XYLOSE ISOMERASE-LIKE TIM BARREL DOMAIN-CONTAINING PROTEIN"/>
    <property type="match status" value="1"/>
</dbReference>